<dbReference type="OrthoDB" id="3645574at2759"/>
<evidence type="ECO:0000313" key="2">
    <source>
        <dbReference type="Proteomes" id="UP000557566"/>
    </source>
</evidence>
<sequence>MCSTLELLDRGPITYESAANKEANILNQLPHVAATKALYRSLWNQRDVIAALAKHHLRLGHRDECVALPPCEWIRGRFNVCIPVKLAEAQYPGTVDEKLSCEVATYAWMQENCSDIRIPLRLLRRPPLYARGTAAFLRSSRSQVPTSSLQAP</sequence>
<dbReference type="Proteomes" id="UP000557566">
    <property type="component" value="Unassembled WGS sequence"/>
</dbReference>
<name>A0A8H4Q060_9HYPO</name>
<reference evidence="1 2" key="1">
    <citation type="journal article" date="2020" name="Genome Biol. Evol.">
        <title>A new high-quality draft genome assembly of the Chinese cordyceps Ophiocordyceps sinensis.</title>
        <authorList>
            <person name="Shu R."/>
            <person name="Zhang J."/>
            <person name="Meng Q."/>
            <person name="Zhang H."/>
            <person name="Zhou G."/>
            <person name="Li M."/>
            <person name="Wu P."/>
            <person name="Zhao Y."/>
            <person name="Chen C."/>
            <person name="Qin Q."/>
        </authorList>
    </citation>
    <scope>NUCLEOTIDE SEQUENCE [LARGE SCALE GENOMIC DNA]</scope>
    <source>
        <strain evidence="1 2">IOZ07</strain>
    </source>
</reference>
<dbReference type="EMBL" id="JAAVMX010000001">
    <property type="protein sequence ID" value="KAF4513689.1"/>
    <property type="molecule type" value="Genomic_DNA"/>
</dbReference>
<keyword evidence="2" id="KW-1185">Reference proteome</keyword>
<gene>
    <name evidence="1" type="ORF">G6O67_000930</name>
</gene>
<proteinExistence type="predicted"/>
<dbReference type="AlphaFoldDB" id="A0A8H4Q060"/>
<protein>
    <submittedName>
        <fullName evidence="1">Uncharacterized protein</fullName>
    </submittedName>
</protein>
<evidence type="ECO:0000313" key="1">
    <source>
        <dbReference type="EMBL" id="KAF4513689.1"/>
    </source>
</evidence>
<accession>A0A8H4Q060</accession>
<organism evidence="1 2">
    <name type="scientific">Ophiocordyceps sinensis</name>
    <dbReference type="NCBI Taxonomy" id="72228"/>
    <lineage>
        <taxon>Eukaryota</taxon>
        <taxon>Fungi</taxon>
        <taxon>Dikarya</taxon>
        <taxon>Ascomycota</taxon>
        <taxon>Pezizomycotina</taxon>
        <taxon>Sordariomycetes</taxon>
        <taxon>Hypocreomycetidae</taxon>
        <taxon>Hypocreales</taxon>
        <taxon>Ophiocordycipitaceae</taxon>
        <taxon>Ophiocordyceps</taxon>
    </lineage>
</organism>
<comment type="caution">
    <text evidence="1">The sequence shown here is derived from an EMBL/GenBank/DDBJ whole genome shotgun (WGS) entry which is preliminary data.</text>
</comment>